<gene>
    <name evidence="3" type="primary">LOC118478319</name>
</gene>
<dbReference type="InterPro" id="IPR000998">
    <property type="entry name" value="MAM_dom"/>
</dbReference>
<dbReference type="GeneID" id="118478319"/>
<dbReference type="Pfam" id="PF00629">
    <property type="entry name" value="MAM"/>
    <property type="match status" value="2"/>
</dbReference>
<dbReference type="PANTHER" id="PTHR23282:SF142">
    <property type="entry name" value="MAM DOMAIN-CONTAINING PROTEIN"/>
    <property type="match status" value="1"/>
</dbReference>
<sequence length="222" mass="23940">MFFTSNSSLSTGKKAWLISETFQPTSPSGRCMSFWYFMTGNVQSTLNIRIRIPDINKDEYVWQIKDTNQASNWQQARLPIPVISHDYTVVFEGVYGAKTTNPIGGIGFDDVSFTDSSCAILPANAAPSAQPSQRPTQVTGTPTGAINCDFEKDFCGWVSDTAAQIQWSRNVGSTSSIGTGPSGDHTKSGAGGYIYMEASSKSSGDKARILSPKVTAGTYCLQ</sequence>
<dbReference type="Proteomes" id="UP000694888">
    <property type="component" value="Unplaced"/>
</dbReference>
<dbReference type="InterPro" id="IPR051560">
    <property type="entry name" value="MAM_domain-containing"/>
</dbReference>
<feature type="domain" description="MAM" evidence="1">
    <location>
        <begin position="146"/>
        <end position="222"/>
    </location>
</feature>
<organism evidence="2 3">
    <name type="scientific">Aplysia californica</name>
    <name type="common">California sea hare</name>
    <dbReference type="NCBI Taxonomy" id="6500"/>
    <lineage>
        <taxon>Eukaryota</taxon>
        <taxon>Metazoa</taxon>
        <taxon>Spiralia</taxon>
        <taxon>Lophotrochozoa</taxon>
        <taxon>Mollusca</taxon>
        <taxon>Gastropoda</taxon>
        <taxon>Heterobranchia</taxon>
        <taxon>Euthyneura</taxon>
        <taxon>Tectipleura</taxon>
        <taxon>Aplysiida</taxon>
        <taxon>Aplysioidea</taxon>
        <taxon>Aplysiidae</taxon>
        <taxon>Aplysia</taxon>
    </lineage>
</organism>
<reference evidence="3" key="1">
    <citation type="submission" date="2025-08" db="UniProtKB">
        <authorList>
            <consortium name="RefSeq"/>
        </authorList>
    </citation>
    <scope>IDENTIFICATION</scope>
</reference>
<protein>
    <submittedName>
        <fullName evidence="3">MAM and LDL-receptor class A domain-containing protein 1-like</fullName>
    </submittedName>
</protein>
<accession>A0ABM1VYX9</accession>
<dbReference type="CDD" id="cd06263">
    <property type="entry name" value="MAM"/>
    <property type="match status" value="2"/>
</dbReference>
<evidence type="ECO:0000313" key="3">
    <source>
        <dbReference type="RefSeq" id="XP_035827622.1"/>
    </source>
</evidence>
<evidence type="ECO:0000313" key="2">
    <source>
        <dbReference type="Proteomes" id="UP000694888"/>
    </source>
</evidence>
<dbReference type="InterPro" id="IPR013320">
    <property type="entry name" value="ConA-like_dom_sf"/>
</dbReference>
<feature type="domain" description="MAM" evidence="1">
    <location>
        <begin position="1"/>
        <end position="120"/>
    </location>
</feature>
<keyword evidence="2" id="KW-1185">Reference proteome</keyword>
<dbReference type="RefSeq" id="XP_035827622.1">
    <property type="nucleotide sequence ID" value="XM_035971729.1"/>
</dbReference>
<name>A0ABM1VYX9_APLCA</name>
<evidence type="ECO:0000259" key="1">
    <source>
        <dbReference type="PROSITE" id="PS50060"/>
    </source>
</evidence>
<dbReference type="Gene3D" id="2.60.120.200">
    <property type="match status" value="2"/>
</dbReference>
<dbReference type="SUPFAM" id="SSF49899">
    <property type="entry name" value="Concanavalin A-like lectins/glucanases"/>
    <property type="match status" value="2"/>
</dbReference>
<proteinExistence type="predicted"/>
<dbReference type="SMART" id="SM00137">
    <property type="entry name" value="MAM"/>
    <property type="match status" value="1"/>
</dbReference>
<dbReference type="PANTHER" id="PTHR23282">
    <property type="entry name" value="APICAL ENDOSOMAL GLYCOPROTEIN PRECURSOR"/>
    <property type="match status" value="1"/>
</dbReference>
<dbReference type="PROSITE" id="PS50060">
    <property type="entry name" value="MAM_2"/>
    <property type="match status" value="2"/>
</dbReference>